<dbReference type="Proteomes" id="UP001295469">
    <property type="component" value="Chromosome C05"/>
</dbReference>
<protein>
    <submittedName>
        <fullName evidence="1">(rape) hypothetical protein</fullName>
    </submittedName>
</protein>
<name>A0A816LMD3_BRANA</name>
<evidence type="ECO:0000313" key="1">
    <source>
        <dbReference type="EMBL" id="CAF1934840.1"/>
    </source>
</evidence>
<feature type="non-terminal residue" evidence="1">
    <location>
        <position position="120"/>
    </location>
</feature>
<gene>
    <name evidence="1" type="ORF">DARMORV10_C05P53690.1</name>
</gene>
<proteinExistence type="predicted"/>
<sequence>MNTRKGPHLKLSAINGCKMGNYRYASLLLCTGNFTKGKRFMDCRTGMPEVDKCWRKIGWSSHEFDLVEEEQYGCNMLLILPPKSCLTNNLYSRYVKCFYYKLMIRNSYVSLCRPPPYSSH</sequence>
<reference evidence="1" key="1">
    <citation type="submission" date="2021-01" db="EMBL/GenBank/DDBJ databases">
        <authorList>
            <consortium name="Genoscope - CEA"/>
            <person name="William W."/>
        </authorList>
    </citation>
    <scope>NUCLEOTIDE SEQUENCE</scope>
</reference>
<dbReference type="EMBL" id="HG994369">
    <property type="protein sequence ID" value="CAF1934840.1"/>
    <property type="molecule type" value="Genomic_DNA"/>
</dbReference>
<accession>A0A816LMD3</accession>
<dbReference type="AlphaFoldDB" id="A0A816LMD3"/>
<organism evidence="1">
    <name type="scientific">Brassica napus</name>
    <name type="common">Rape</name>
    <dbReference type="NCBI Taxonomy" id="3708"/>
    <lineage>
        <taxon>Eukaryota</taxon>
        <taxon>Viridiplantae</taxon>
        <taxon>Streptophyta</taxon>
        <taxon>Embryophyta</taxon>
        <taxon>Tracheophyta</taxon>
        <taxon>Spermatophyta</taxon>
        <taxon>Magnoliopsida</taxon>
        <taxon>eudicotyledons</taxon>
        <taxon>Gunneridae</taxon>
        <taxon>Pentapetalae</taxon>
        <taxon>rosids</taxon>
        <taxon>malvids</taxon>
        <taxon>Brassicales</taxon>
        <taxon>Brassicaceae</taxon>
        <taxon>Brassiceae</taxon>
        <taxon>Brassica</taxon>
    </lineage>
</organism>